<dbReference type="InterPro" id="IPR039422">
    <property type="entry name" value="MarR/SlyA-like"/>
</dbReference>
<dbReference type="EMBL" id="JBDLNU010000001">
    <property type="protein sequence ID" value="MFM1727709.1"/>
    <property type="molecule type" value="Genomic_DNA"/>
</dbReference>
<dbReference type="InterPro" id="IPR036388">
    <property type="entry name" value="WH-like_DNA-bd_sf"/>
</dbReference>
<evidence type="ECO:0000259" key="1">
    <source>
        <dbReference type="PROSITE" id="PS50995"/>
    </source>
</evidence>
<gene>
    <name evidence="2" type="ORF">ABEU19_001172</name>
</gene>
<dbReference type="SMART" id="SM00347">
    <property type="entry name" value="HTH_MARR"/>
    <property type="match status" value="1"/>
</dbReference>
<dbReference type="Pfam" id="PF12802">
    <property type="entry name" value="MarR_2"/>
    <property type="match status" value="1"/>
</dbReference>
<comment type="caution">
    <text evidence="2">The sequence shown here is derived from an EMBL/GenBank/DDBJ whole genome shotgun (WGS) entry which is preliminary data.</text>
</comment>
<dbReference type="SUPFAM" id="SSF46785">
    <property type="entry name" value="Winged helix' DNA-binding domain"/>
    <property type="match status" value="1"/>
</dbReference>
<feature type="domain" description="HTH marR-type" evidence="1">
    <location>
        <begin position="14"/>
        <end position="146"/>
    </location>
</feature>
<dbReference type="RefSeq" id="WP_348606954.1">
    <property type="nucleotide sequence ID" value="NZ_CP157276.1"/>
</dbReference>
<sequence length="162" mass="17453">MPDPTQKPRHPLATPPVSFLLSQVGAFAAARFAERLEALSVQPSDVGILRLIATEPGLSQQALADRLGVAPSRVVVLIDGLEKKGLVARERSTRDRRIYELQLTDEGHAVMGRMRHVGAAHEADMAKALTAKERDTLASLLNKIAASHELTPNVHPGYRAGG</sequence>
<evidence type="ECO:0000313" key="3">
    <source>
        <dbReference type="Proteomes" id="UP001629744"/>
    </source>
</evidence>
<reference evidence="2 3" key="1">
    <citation type="submission" date="2023-11" db="EMBL/GenBank/DDBJ databases">
        <authorList>
            <person name="Val-Calvo J."/>
            <person name="Scortti M."/>
            <person name="Vazquez-Boland J."/>
        </authorList>
    </citation>
    <scope>NUCLEOTIDE SEQUENCE [LARGE SCALE GENOMIC DNA]</scope>
    <source>
        <strain evidence="2 3">DSM 46662</strain>
    </source>
</reference>
<dbReference type="PANTHER" id="PTHR33164:SF89">
    <property type="entry name" value="MARR FAMILY REGULATORY PROTEIN"/>
    <property type="match status" value="1"/>
</dbReference>
<accession>A0ABW9FR50</accession>
<name>A0ABW9FR50_9NOCA</name>
<dbReference type="PRINTS" id="PR00598">
    <property type="entry name" value="HTHMARR"/>
</dbReference>
<proteinExistence type="predicted"/>
<dbReference type="PANTHER" id="PTHR33164">
    <property type="entry name" value="TRANSCRIPTIONAL REGULATOR, MARR FAMILY"/>
    <property type="match status" value="1"/>
</dbReference>
<dbReference type="InterPro" id="IPR000835">
    <property type="entry name" value="HTH_MarR-typ"/>
</dbReference>
<dbReference type="PROSITE" id="PS50995">
    <property type="entry name" value="HTH_MARR_2"/>
    <property type="match status" value="1"/>
</dbReference>
<protein>
    <submittedName>
        <fullName evidence="2">MarR family transcriptional regulator</fullName>
    </submittedName>
</protein>
<dbReference type="Gene3D" id="1.10.10.10">
    <property type="entry name" value="Winged helix-like DNA-binding domain superfamily/Winged helix DNA-binding domain"/>
    <property type="match status" value="1"/>
</dbReference>
<dbReference type="Proteomes" id="UP001629744">
    <property type="component" value="Unassembled WGS sequence"/>
</dbReference>
<evidence type="ECO:0000313" key="2">
    <source>
        <dbReference type="EMBL" id="MFM1727709.1"/>
    </source>
</evidence>
<organism evidence="2 3">
    <name type="scientific">Prescottella soli</name>
    <dbReference type="NCBI Taxonomy" id="1543852"/>
    <lineage>
        <taxon>Bacteria</taxon>
        <taxon>Bacillati</taxon>
        <taxon>Actinomycetota</taxon>
        <taxon>Actinomycetes</taxon>
        <taxon>Mycobacteriales</taxon>
        <taxon>Nocardiaceae</taxon>
        <taxon>Prescottella</taxon>
    </lineage>
</organism>
<dbReference type="InterPro" id="IPR036390">
    <property type="entry name" value="WH_DNA-bd_sf"/>
</dbReference>
<keyword evidence="3" id="KW-1185">Reference proteome</keyword>